<feature type="compositionally biased region" description="Basic residues" evidence="1">
    <location>
        <begin position="11"/>
        <end position="20"/>
    </location>
</feature>
<name>A0ABM5EJV2_9SAUR</name>
<reference evidence="3 4" key="1">
    <citation type="submission" date="2025-05" db="UniProtKB">
        <authorList>
            <consortium name="RefSeq"/>
        </authorList>
    </citation>
    <scope>IDENTIFICATION</scope>
</reference>
<dbReference type="GeneID" id="140701412"/>
<dbReference type="RefSeq" id="XP_072833425.1">
    <property type="nucleotide sequence ID" value="XM_072977324.1"/>
</dbReference>
<feature type="region of interest" description="Disordered" evidence="1">
    <location>
        <begin position="1"/>
        <end position="82"/>
    </location>
</feature>
<evidence type="ECO:0000313" key="4">
    <source>
        <dbReference type="RefSeq" id="XP_072833425.1"/>
    </source>
</evidence>
<evidence type="ECO:0000256" key="1">
    <source>
        <dbReference type="SAM" id="MobiDB-lite"/>
    </source>
</evidence>
<feature type="compositionally biased region" description="Low complexity" evidence="1">
    <location>
        <begin position="42"/>
        <end position="60"/>
    </location>
</feature>
<dbReference type="Proteomes" id="UP001652642">
    <property type="component" value="Chromosome 6"/>
</dbReference>
<feature type="compositionally biased region" description="Basic and acidic residues" evidence="1">
    <location>
        <begin position="72"/>
        <end position="82"/>
    </location>
</feature>
<organism evidence="2 3">
    <name type="scientific">Pogona vitticeps</name>
    <name type="common">central bearded dragon</name>
    <dbReference type="NCBI Taxonomy" id="103695"/>
    <lineage>
        <taxon>Eukaryota</taxon>
        <taxon>Metazoa</taxon>
        <taxon>Chordata</taxon>
        <taxon>Craniata</taxon>
        <taxon>Vertebrata</taxon>
        <taxon>Euteleostomi</taxon>
        <taxon>Lepidosauria</taxon>
        <taxon>Squamata</taxon>
        <taxon>Bifurcata</taxon>
        <taxon>Unidentata</taxon>
        <taxon>Episquamata</taxon>
        <taxon>Toxicofera</taxon>
        <taxon>Iguania</taxon>
        <taxon>Acrodonta</taxon>
        <taxon>Agamidae</taxon>
        <taxon>Amphibolurinae</taxon>
        <taxon>Pogona</taxon>
    </lineage>
</organism>
<protein>
    <submittedName>
        <fullName evidence="3 4">Uncharacterized protein C17orf114 homolog</fullName>
    </submittedName>
</protein>
<proteinExistence type="predicted"/>
<evidence type="ECO:0000313" key="2">
    <source>
        <dbReference type="Proteomes" id="UP001652642"/>
    </source>
</evidence>
<gene>
    <name evidence="3 4" type="primary">C6H17orf114</name>
</gene>
<sequence>MGSKFPGCFPRGRRWRRNSKTGKQEPPAGASSEEPEPKATRTRSTPSTSSETEAAESGRAYFSSKARVSFRHQLDSERDATT</sequence>
<accession>A0ABM5EJV2</accession>
<keyword evidence="2" id="KW-1185">Reference proteome</keyword>
<evidence type="ECO:0000313" key="3">
    <source>
        <dbReference type="RefSeq" id="XP_072833424.1"/>
    </source>
</evidence>
<dbReference type="RefSeq" id="XP_072833424.1">
    <property type="nucleotide sequence ID" value="XM_072977323.1"/>
</dbReference>